<sequence length="175" mass="20053">MKIMKLKITVLFIAFISTLSIAQTKTGTINSDYIINIMPEAKIVIKKTQEYGTKLDSSFSIKMKEFQDKVADYKEKEKEMGDLMKKTVLKELSGLEQNINQYQANGKKLMQLKQNELMRPLYKKLSDAIKVVVKENGYTHILTVAGNEFAYVDEKYDITKLVMAKLGVKEPEVKE</sequence>
<dbReference type="GO" id="GO:0005829">
    <property type="term" value="C:cytosol"/>
    <property type="evidence" value="ECO:0007669"/>
    <property type="project" value="TreeGrafter"/>
</dbReference>
<evidence type="ECO:0000256" key="4">
    <source>
        <dbReference type="SAM" id="SignalP"/>
    </source>
</evidence>
<name>A0A1B8U046_9FLAO</name>
<evidence type="ECO:0008006" key="7">
    <source>
        <dbReference type="Google" id="ProtNLM"/>
    </source>
</evidence>
<dbReference type="AlphaFoldDB" id="A0A1B8U046"/>
<dbReference type="EMBL" id="LSFL01000031">
    <property type="protein sequence ID" value="OBY65169.1"/>
    <property type="molecule type" value="Genomic_DNA"/>
</dbReference>
<organism evidence="5 6">
    <name type="scientific">Polaribacter reichenbachii</name>
    <dbReference type="NCBI Taxonomy" id="996801"/>
    <lineage>
        <taxon>Bacteria</taxon>
        <taxon>Pseudomonadati</taxon>
        <taxon>Bacteroidota</taxon>
        <taxon>Flavobacteriia</taxon>
        <taxon>Flavobacteriales</taxon>
        <taxon>Flavobacteriaceae</taxon>
    </lineage>
</organism>
<comment type="caution">
    <text evidence="5">The sequence shown here is derived from an EMBL/GenBank/DDBJ whole genome shotgun (WGS) entry which is preliminary data.</text>
</comment>
<feature type="chain" id="PRO_5008615826" description="Outer membrane chaperone Skp" evidence="4">
    <location>
        <begin position="23"/>
        <end position="175"/>
    </location>
</feature>
<evidence type="ECO:0000256" key="3">
    <source>
        <dbReference type="SAM" id="Coils"/>
    </source>
</evidence>
<proteinExistence type="inferred from homology"/>
<dbReference type="GO" id="GO:0051082">
    <property type="term" value="F:unfolded protein binding"/>
    <property type="evidence" value="ECO:0007669"/>
    <property type="project" value="InterPro"/>
</dbReference>
<protein>
    <recommendedName>
        <fullName evidence="7">Outer membrane chaperone Skp</fullName>
    </recommendedName>
</protein>
<evidence type="ECO:0000256" key="1">
    <source>
        <dbReference type="ARBA" id="ARBA00009091"/>
    </source>
</evidence>
<dbReference type="SMART" id="SM00935">
    <property type="entry name" value="OmpH"/>
    <property type="match status" value="1"/>
</dbReference>
<gene>
    <name evidence="5" type="ORF">LPB301_08655</name>
</gene>
<dbReference type="GO" id="GO:0050821">
    <property type="term" value="P:protein stabilization"/>
    <property type="evidence" value="ECO:0007669"/>
    <property type="project" value="TreeGrafter"/>
</dbReference>
<keyword evidence="6" id="KW-1185">Reference proteome</keyword>
<evidence type="ECO:0000313" key="5">
    <source>
        <dbReference type="EMBL" id="OBY65169.1"/>
    </source>
</evidence>
<dbReference type="PANTHER" id="PTHR35089">
    <property type="entry name" value="CHAPERONE PROTEIN SKP"/>
    <property type="match status" value="1"/>
</dbReference>
<dbReference type="Proteomes" id="UP000092612">
    <property type="component" value="Unassembled WGS sequence"/>
</dbReference>
<dbReference type="KEGG" id="prn:BW723_13125"/>
<keyword evidence="3" id="KW-0175">Coiled coil</keyword>
<dbReference type="Pfam" id="PF03938">
    <property type="entry name" value="OmpH"/>
    <property type="match status" value="1"/>
</dbReference>
<evidence type="ECO:0000256" key="2">
    <source>
        <dbReference type="ARBA" id="ARBA00022729"/>
    </source>
</evidence>
<dbReference type="InterPro" id="IPR005632">
    <property type="entry name" value="Chaperone_Skp"/>
</dbReference>
<evidence type="ECO:0000313" key="6">
    <source>
        <dbReference type="Proteomes" id="UP000092612"/>
    </source>
</evidence>
<keyword evidence="2 4" id="KW-0732">Signal</keyword>
<comment type="similarity">
    <text evidence="1">Belongs to the Skp family.</text>
</comment>
<accession>A0A1B8U046</accession>
<dbReference type="PANTHER" id="PTHR35089:SF1">
    <property type="entry name" value="CHAPERONE PROTEIN SKP"/>
    <property type="match status" value="1"/>
</dbReference>
<dbReference type="OrthoDB" id="1493480at2"/>
<dbReference type="SUPFAM" id="SSF111384">
    <property type="entry name" value="OmpH-like"/>
    <property type="match status" value="1"/>
</dbReference>
<dbReference type="Gene3D" id="3.30.910.20">
    <property type="entry name" value="Skp domain"/>
    <property type="match status" value="1"/>
</dbReference>
<feature type="coiled-coil region" evidence="3">
    <location>
        <begin position="85"/>
        <end position="112"/>
    </location>
</feature>
<feature type="signal peptide" evidence="4">
    <location>
        <begin position="1"/>
        <end position="22"/>
    </location>
</feature>
<reference evidence="6" key="1">
    <citation type="submission" date="2016-02" db="EMBL/GenBank/DDBJ databases">
        <title>Paenibacillus sp. LPB0068, isolated from Crassostrea gigas.</title>
        <authorList>
            <person name="Shin S.-K."/>
            <person name="Yi H."/>
        </authorList>
    </citation>
    <scope>NUCLEOTIDE SEQUENCE [LARGE SCALE GENOMIC DNA]</scope>
    <source>
        <strain evidence="6">KCTC 23969</strain>
    </source>
</reference>
<dbReference type="InterPro" id="IPR024930">
    <property type="entry name" value="Skp_dom_sf"/>
</dbReference>
<dbReference type="STRING" id="996801.BW723_13125"/>